<dbReference type="CDD" id="cd06141">
    <property type="entry name" value="WRN_exo"/>
    <property type="match status" value="1"/>
</dbReference>
<dbReference type="InterPro" id="IPR036397">
    <property type="entry name" value="RNaseH_sf"/>
</dbReference>
<dbReference type="Gene3D" id="3.30.420.10">
    <property type="entry name" value="Ribonuclease H-like superfamily/Ribonuclease H"/>
    <property type="match status" value="1"/>
</dbReference>
<dbReference type="STRING" id="266762.HQ36_01210"/>
<dbReference type="AlphaFoldDB" id="A0A0A2G9N5"/>
<keyword evidence="2" id="KW-0269">Exonuclease</keyword>
<dbReference type="GO" id="GO:0008408">
    <property type="term" value="F:3'-5' exonuclease activity"/>
    <property type="evidence" value="ECO:0007669"/>
    <property type="project" value="InterPro"/>
</dbReference>
<dbReference type="OrthoDB" id="9793333at2"/>
<keyword evidence="2" id="KW-0378">Hydrolase</keyword>
<protein>
    <submittedName>
        <fullName evidence="2">3'-5' exonuclease</fullName>
    </submittedName>
</protein>
<evidence type="ECO:0000313" key="2">
    <source>
        <dbReference type="EMBL" id="KGN99110.1"/>
    </source>
</evidence>
<keyword evidence="2" id="KW-0540">Nuclease</keyword>
<dbReference type="PANTHER" id="PTHR47765:SF2">
    <property type="entry name" value="EXONUCLEASE MUT-7 HOMOLOG"/>
    <property type="match status" value="1"/>
</dbReference>
<feature type="domain" description="3'-5' exonuclease" evidence="1">
    <location>
        <begin position="25"/>
        <end position="194"/>
    </location>
</feature>
<accession>A0A0A2G9N5</accession>
<dbReference type="SUPFAM" id="SSF53098">
    <property type="entry name" value="Ribonuclease H-like"/>
    <property type="match status" value="1"/>
</dbReference>
<dbReference type="InterPro" id="IPR012337">
    <property type="entry name" value="RNaseH-like_sf"/>
</dbReference>
<dbReference type="EMBL" id="JQZW01000002">
    <property type="protein sequence ID" value="KGN99110.1"/>
    <property type="molecule type" value="Genomic_DNA"/>
</dbReference>
<evidence type="ECO:0000313" key="3">
    <source>
        <dbReference type="Proteomes" id="UP000030134"/>
    </source>
</evidence>
<dbReference type="InterPro" id="IPR002562">
    <property type="entry name" value="3'-5'_exonuclease_dom"/>
</dbReference>
<keyword evidence="3" id="KW-1185">Reference proteome</keyword>
<dbReference type="GO" id="GO:0006139">
    <property type="term" value="P:nucleobase-containing compound metabolic process"/>
    <property type="evidence" value="ECO:0007669"/>
    <property type="project" value="InterPro"/>
</dbReference>
<dbReference type="RefSeq" id="WP_036882762.1">
    <property type="nucleotide sequence ID" value="NZ_JQZW01000002.1"/>
</dbReference>
<comment type="caution">
    <text evidence="2">The sequence shown here is derived from an EMBL/GenBank/DDBJ whole genome shotgun (WGS) entry which is preliminary data.</text>
</comment>
<evidence type="ECO:0000259" key="1">
    <source>
        <dbReference type="SMART" id="SM00474"/>
    </source>
</evidence>
<name>A0A0A2G9N5_9PORP</name>
<gene>
    <name evidence="2" type="ORF">HQ36_01210</name>
</gene>
<reference evidence="2 3" key="1">
    <citation type="submission" date="2014-08" db="EMBL/GenBank/DDBJ databases">
        <title>Porphyromonas gingivicanis strain:COT-022_OH1391 Genome sequencing.</title>
        <authorList>
            <person name="Wallis C."/>
            <person name="Deusch O."/>
            <person name="O'Flynn C."/>
            <person name="Davis I."/>
            <person name="Jospin G."/>
            <person name="Darling A.E."/>
            <person name="Coil D.A."/>
            <person name="Alexiev A."/>
            <person name="Horsfall A."/>
            <person name="Kirkwood N."/>
            <person name="Harris S."/>
            <person name="Eisen J.A."/>
        </authorList>
    </citation>
    <scope>NUCLEOTIDE SEQUENCE [LARGE SCALE GENOMIC DNA]</scope>
    <source>
        <strain evidence="3">COT-022 OH1391</strain>
    </source>
</reference>
<dbReference type="eggNOG" id="COG0349">
    <property type="taxonomic scope" value="Bacteria"/>
</dbReference>
<dbReference type="GO" id="GO:0003676">
    <property type="term" value="F:nucleic acid binding"/>
    <property type="evidence" value="ECO:0007669"/>
    <property type="project" value="InterPro"/>
</dbReference>
<dbReference type="InterPro" id="IPR052408">
    <property type="entry name" value="Exonuclease_MUT-7-like"/>
</dbReference>
<dbReference type="Proteomes" id="UP000030134">
    <property type="component" value="Unassembled WGS sequence"/>
</dbReference>
<sequence>MNLRPSISKEEISAIEEVASFSGTIHLIETEEETVRALQALRDERVVGFDTESKPVFRRDEQAEVSLIQIATLTDAYLFRINKIGFTQELCDFITNPDIYKIGLSLHDDYKVMRRKMQLTPQGFVELQKLCPGYGIKDSGLQRIYAILFNERISKTQRVTNWEAKQLTPKQIGYAALDAYACLRIYNFLMKLPRPHPLCFALIQ</sequence>
<dbReference type="SMART" id="SM00474">
    <property type="entry name" value="35EXOc"/>
    <property type="match status" value="1"/>
</dbReference>
<dbReference type="Pfam" id="PF01612">
    <property type="entry name" value="DNA_pol_A_exo1"/>
    <property type="match status" value="1"/>
</dbReference>
<organism evidence="2 3">
    <name type="scientific">Porphyromonas gingivicanis</name>
    <dbReference type="NCBI Taxonomy" id="266762"/>
    <lineage>
        <taxon>Bacteria</taxon>
        <taxon>Pseudomonadati</taxon>
        <taxon>Bacteroidota</taxon>
        <taxon>Bacteroidia</taxon>
        <taxon>Bacteroidales</taxon>
        <taxon>Porphyromonadaceae</taxon>
        <taxon>Porphyromonas</taxon>
    </lineage>
</organism>
<dbReference type="PANTHER" id="PTHR47765">
    <property type="entry name" value="3'-5' EXONUCLEASE DOMAIN-CONTAINING PROTEIN"/>
    <property type="match status" value="1"/>
</dbReference>
<proteinExistence type="predicted"/>